<name>A0ACB0JPE7_TRIPR</name>
<sequence length="210" mass="23218">MTHLCAVTILMTAISAVAILTSIAIVRRILMATSVLKVAAKLIGEVQALIIFPLIPYAILAVFYMFWTSAALHLFSSGQIVQNDCNSNCCTYDLVAKRVNCDRCCGYSNHYTPHIGISIIFHLFGCYWSTQFFVASSSTVVAGSVASYYWAHGETSPEIPVLSVFSSMKRFMRYSIGSVALGSLIVSFVESIRFLLESLRRRLKVSSHVH</sequence>
<evidence type="ECO:0000313" key="2">
    <source>
        <dbReference type="Proteomes" id="UP001177021"/>
    </source>
</evidence>
<dbReference type="Proteomes" id="UP001177021">
    <property type="component" value="Unassembled WGS sequence"/>
</dbReference>
<evidence type="ECO:0000313" key="1">
    <source>
        <dbReference type="EMBL" id="CAJ2645871.1"/>
    </source>
</evidence>
<comment type="caution">
    <text evidence="1">The sequence shown here is derived from an EMBL/GenBank/DDBJ whole genome shotgun (WGS) entry which is preliminary data.</text>
</comment>
<protein>
    <submittedName>
        <fullName evidence="1">Uncharacterized protein</fullName>
    </submittedName>
</protein>
<gene>
    <name evidence="1" type="ORF">MILVUS5_LOCUS14697</name>
</gene>
<proteinExistence type="predicted"/>
<accession>A0ACB0JPE7</accession>
<dbReference type="EMBL" id="CASHSV030000109">
    <property type="protein sequence ID" value="CAJ2645871.1"/>
    <property type="molecule type" value="Genomic_DNA"/>
</dbReference>
<reference evidence="1" key="1">
    <citation type="submission" date="2023-10" db="EMBL/GenBank/DDBJ databases">
        <authorList>
            <person name="Rodriguez Cubillos JULIANA M."/>
            <person name="De Vega J."/>
        </authorList>
    </citation>
    <scope>NUCLEOTIDE SEQUENCE</scope>
</reference>
<keyword evidence="2" id="KW-1185">Reference proteome</keyword>
<organism evidence="1 2">
    <name type="scientific">Trifolium pratense</name>
    <name type="common">Red clover</name>
    <dbReference type="NCBI Taxonomy" id="57577"/>
    <lineage>
        <taxon>Eukaryota</taxon>
        <taxon>Viridiplantae</taxon>
        <taxon>Streptophyta</taxon>
        <taxon>Embryophyta</taxon>
        <taxon>Tracheophyta</taxon>
        <taxon>Spermatophyta</taxon>
        <taxon>Magnoliopsida</taxon>
        <taxon>eudicotyledons</taxon>
        <taxon>Gunneridae</taxon>
        <taxon>Pentapetalae</taxon>
        <taxon>rosids</taxon>
        <taxon>fabids</taxon>
        <taxon>Fabales</taxon>
        <taxon>Fabaceae</taxon>
        <taxon>Papilionoideae</taxon>
        <taxon>50 kb inversion clade</taxon>
        <taxon>NPAAA clade</taxon>
        <taxon>Hologalegina</taxon>
        <taxon>IRL clade</taxon>
        <taxon>Trifolieae</taxon>
        <taxon>Trifolium</taxon>
    </lineage>
</organism>